<dbReference type="Pfam" id="PF20431">
    <property type="entry name" value="E_motif"/>
    <property type="match status" value="1"/>
</dbReference>
<evidence type="ECO:0000313" key="4">
    <source>
        <dbReference type="EMBL" id="PKA45654.1"/>
    </source>
</evidence>
<protein>
    <submittedName>
        <fullName evidence="4">Pentatricopeptide repeat-containing protein</fullName>
        <ecNumber evidence="4">3.6.1.-</ecNumber>
    </submittedName>
</protein>
<dbReference type="GO" id="GO:0016787">
    <property type="term" value="F:hydrolase activity"/>
    <property type="evidence" value="ECO:0007669"/>
    <property type="project" value="UniProtKB-KW"/>
</dbReference>
<feature type="repeat" description="PPR" evidence="3">
    <location>
        <begin position="383"/>
        <end position="413"/>
    </location>
</feature>
<dbReference type="Pfam" id="PF01535">
    <property type="entry name" value="PPR"/>
    <property type="match status" value="4"/>
</dbReference>
<accession>A0A2H9ZQT4</accession>
<gene>
    <name evidence="4" type="primary">PCMP-H12</name>
    <name evidence="4" type="ORF">AXF42_Ash010994</name>
</gene>
<organism evidence="4 5">
    <name type="scientific">Apostasia shenzhenica</name>
    <dbReference type="NCBI Taxonomy" id="1088818"/>
    <lineage>
        <taxon>Eukaryota</taxon>
        <taxon>Viridiplantae</taxon>
        <taxon>Streptophyta</taxon>
        <taxon>Embryophyta</taxon>
        <taxon>Tracheophyta</taxon>
        <taxon>Spermatophyta</taxon>
        <taxon>Magnoliopsida</taxon>
        <taxon>Liliopsida</taxon>
        <taxon>Asparagales</taxon>
        <taxon>Orchidaceae</taxon>
        <taxon>Apostasioideae</taxon>
        <taxon>Apostasia</taxon>
    </lineage>
</organism>
<name>A0A2H9ZQT4_9ASPA</name>
<dbReference type="GO" id="GO:0048731">
    <property type="term" value="P:system development"/>
    <property type="evidence" value="ECO:0007669"/>
    <property type="project" value="UniProtKB-ARBA"/>
</dbReference>
<dbReference type="FunFam" id="1.25.40.10:FF:000333">
    <property type="entry name" value="Pentatricopeptide repeat-containing protein"/>
    <property type="match status" value="1"/>
</dbReference>
<evidence type="ECO:0000256" key="3">
    <source>
        <dbReference type="PROSITE-ProRule" id="PRU00708"/>
    </source>
</evidence>
<keyword evidence="4" id="KW-0378">Hydrolase</keyword>
<dbReference type="NCBIfam" id="TIGR00756">
    <property type="entry name" value="PPR"/>
    <property type="match status" value="6"/>
</dbReference>
<dbReference type="FunFam" id="1.25.40.10:FF:000927">
    <property type="entry name" value="Pentatricopeptide repeat-containing protein"/>
    <property type="match status" value="1"/>
</dbReference>
<dbReference type="InterPro" id="IPR011990">
    <property type="entry name" value="TPR-like_helical_dom_sf"/>
</dbReference>
<dbReference type="GO" id="GO:0009451">
    <property type="term" value="P:RNA modification"/>
    <property type="evidence" value="ECO:0007669"/>
    <property type="project" value="InterPro"/>
</dbReference>
<dbReference type="EC" id="3.6.1.-" evidence="4"/>
<dbReference type="OrthoDB" id="185373at2759"/>
<keyword evidence="2" id="KW-0677">Repeat</keyword>
<dbReference type="InterPro" id="IPR046848">
    <property type="entry name" value="E_motif"/>
</dbReference>
<evidence type="ECO:0000256" key="2">
    <source>
        <dbReference type="ARBA" id="ARBA00022737"/>
    </source>
</evidence>
<feature type="repeat" description="PPR" evidence="3">
    <location>
        <begin position="414"/>
        <end position="448"/>
    </location>
</feature>
<dbReference type="FunFam" id="1.25.40.10:FF:000125">
    <property type="entry name" value="Pentatricopeptide repeat-containing protein"/>
    <property type="match status" value="1"/>
</dbReference>
<dbReference type="GO" id="GO:0003723">
    <property type="term" value="F:RNA binding"/>
    <property type="evidence" value="ECO:0007669"/>
    <property type="project" value="InterPro"/>
</dbReference>
<dbReference type="EMBL" id="KZ454830">
    <property type="protein sequence ID" value="PKA45654.1"/>
    <property type="molecule type" value="Genomic_DNA"/>
</dbReference>
<evidence type="ECO:0000313" key="5">
    <source>
        <dbReference type="Proteomes" id="UP000236161"/>
    </source>
</evidence>
<dbReference type="Pfam" id="PF13041">
    <property type="entry name" value="PPR_2"/>
    <property type="match status" value="1"/>
</dbReference>
<keyword evidence="5" id="KW-1185">Reference proteome</keyword>
<feature type="repeat" description="PPR" evidence="3">
    <location>
        <begin position="281"/>
        <end position="315"/>
    </location>
</feature>
<reference evidence="4 5" key="1">
    <citation type="journal article" date="2017" name="Nature">
        <title>The Apostasia genome and the evolution of orchids.</title>
        <authorList>
            <person name="Zhang G.Q."/>
            <person name="Liu K.W."/>
            <person name="Li Z."/>
            <person name="Lohaus R."/>
            <person name="Hsiao Y.Y."/>
            <person name="Niu S.C."/>
            <person name="Wang J.Y."/>
            <person name="Lin Y.C."/>
            <person name="Xu Q."/>
            <person name="Chen L.J."/>
            <person name="Yoshida K."/>
            <person name="Fujiwara S."/>
            <person name="Wang Z.W."/>
            <person name="Zhang Y.Q."/>
            <person name="Mitsuda N."/>
            <person name="Wang M."/>
            <person name="Liu G.H."/>
            <person name="Pecoraro L."/>
            <person name="Huang H.X."/>
            <person name="Xiao X.J."/>
            <person name="Lin M."/>
            <person name="Wu X.Y."/>
            <person name="Wu W.L."/>
            <person name="Chen Y.Y."/>
            <person name="Chang S.B."/>
            <person name="Sakamoto S."/>
            <person name="Ohme-Takagi M."/>
            <person name="Yagi M."/>
            <person name="Zeng S.J."/>
            <person name="Shen C.Y."/>
            <person name="Yeh C.M."/>
            <person name="Luo Y.B."/>
            <person name="Tsai W.C."/>
            <person name="Van de Peer Y."/>
            <person name="Liu Z.J."/>
        </authorList>
    </citation>
    <scope>NUCLEOTIDE SEQUENCE [LARGE SCALE GENOMIC DNA]</scope>
    <source>
        <strain evidence="5">cv. Shenzhen</strain>
        <tissue evidence="4">Stem</tissue>
    </source>
</reference>
<evidence type="ECO:0000256" key="1">
    <source>
        <dbReference type="ARBA" id="ARBA00006643"/>
    </source>
</evidence>
<dbReference type="PROSITE" id="PS51375">
    <property type="entry name" value="PPR"/>
    <property type="match status" value="4"/>
</dbReference>
<dbReference type="PANTHER" id="PTHR47926:SF485">
    <property type="entry name" value="REPEAT-LIKE SUPERFAMILY PROTEIN, PUTATIVE-RELATED"/>
    <property type="match status" value="1"/>
</dbReference>
<dbReference type="InterPro" id="IPR002885">
    <property type="entry name" value="PPR_rpt"/>
</dbReference>
<dbReference type="PANTHER" id="PTHR47926">
    <property type="entry name" value="PENTATRICOPEPTIDE REPEAT-CONTAINING PROTEIN"/>
    <property type="match status" value="1"/>
</dbReference>
<dbReference type="AlphaFoldDB" id="A0A2H9ZQT4"/>
<comment type="similarity">
    <text evidence="1">Belongs to the PPR family. PCMP-H subfamily.</text>
</comment>
<dbReference type="Proteomes" id="UP000236161">
    <property type="component" value="Unassembled WGS sequence"/>
</dbReference>
<dbReference type="InterPro" id="IPR046960">
    <property type="entry name" value="PPR_At4g14850-like_plant"/>
</dbReference>
<sequence>MTVSRRTSGHLNRTFSALSHRRQPLAGIRHRLSEQKYLAHPFSTPLSLTHPLLRALDFFRSRRDSVALHQILAQLLVCGLLFHPYAAGRALLALSSVPSSLPLAVSLFFILPHPDAFAANTLIRSFLAVGLPAAANTFYRRLVLPAFVAPNHFTFPLLSKLFSRLNLPLDGQTTHARITKLGFASDVFVSNSLLHMYASFGDIVAAEKIFLSLDAAERDMVTYNTMIDGYVKNEMLVAARKVFDEMPERDVVSWNAMIAGYVGNGNMDAGRELFWLMPERDIVSWNTMIDGHAKIGEVSIARELFDSMPERNLVSWNVMLALYTRVKCYRECLDLFDLMIFRREAKPNEATFVSVLTACANLGKLDTGKWIHSLIRAGSGEPDVLLWTALMTMYAKCGAIELAKKVFDEMPERNTVSWNSMIMSYGLHGQTNEALELFTAMERSSSQPNEATFVCILSACAQSGSVLEGFWCFRRMVDVHNMKPSMEHFGCLVDLLGRSGLLQDSAEFVEGLTEMPTKELWGALMSSCWNHSNWEIGKFIGKKLIETMPEEVGSYILLSNIWAAEGNWVEVEKVRKKMKEKCLQKDAGVSLLGVDNSHGDCLSEAHMLGGEFKKRMLYSLLKELGGHLKASCTESDDRRESL</sequence>
<proteinExistence type="inferred from homology"/>
<dbReference type="Gene3D" id="1.25.40.10">
    <property type="entry name" value="Tetratricopeptide repeat domain"/>
    <property type="match status" value="5"/>
</dbReference>
<feature type="repeat" description="PPR" evidence="3">
    <location>
        <begin position="219"/>
        <end position="253"/>
    </location>
</feature>